<dbReference type="PROSITE" id="PS00719">
    <property type="entry name" value="GLYCOSYL_HYDROL_F2_1"/>
    <property type="match status" value="1"/>
</dbReference>
<dbReference type="InterPro" id="IPR017853">
    <property type="entry name" value="GH"/>
</dbReference>
<evidence type="ECO:0000256" key="4">
    <source>
        <dbReference type="RuleBase" id="RU361154"/>
    </source>
</evidence>
<feature type="domain" description="Glycosyl hydrolases family 2 sugar binding" evidence="7">
    <location>
        <begin position="53"/>
        <end position="152"/>
    </location>
</feature>
<dbReference type="Gene3D" id="2.60.120.260">
    <property type="entry name" value="Galactose-binding domain-like"/>
    <property type="match status" value="1"/>
</dbReference>
<gene>
    <name evidence="8" type="ORF">Lac1_06060</name>
</gene>
<evidence type="ECO:0000259" key="7">
    <source>
        <dbReference type="Pfam" id="PF02837"/>
    </source>
</evidence>
<dbReference type="EMBL" id="AP027742">
    <property type="protein sequence ID" value="BDZ76423.1"/>
    <property type="molecule type" value="Genomic_DNA"/>
</dbReference>
<proteinExistence type="inferred from homology"/>
<keyword evidence="2 4" id="KW-0378">Hydrolase</keyword>
<dbReference type="PANTHER" id="PTHR42732">
    <property type="entry name" value="BETA-GALACTOSIDASE"/>
    <property type="match status" value="1"/>
</dbReference>
<evidence type="ECO:0000256" key="3">
    <source>
        <dbReference type="ARBA" id="ARBA00023295"/>
    </source>
</evidence>
<organism evidence="8 9">
    <name type="scientific">Claveliimonas bilis</name>
    <dbReference type="NCBI Taxonomy" id="3028070"/>
    <lineage>
        <taxon>Bacteria</taxon>
        <taxon>Bacillati</taxon>
        <taxon>Bacillota</taxon>
        <taxon>Clostridia</taxon>
        <taxon>Lachnospirales</taxon>
        <taxon>Lachnospiraceae</taxon>
        <taxon>Claveliimonas</taxon>
    </lineage>
</organism>
<accession>A0ABM8I5X0</accession>
<dbReference type="SUPFAM" id="SSF51445">
    <property type="entry name" value="(Trans)glycosidases"/>
    <property type="match status" value="1"/>
</dbReference>
<dbReference type="InterPro" id="IPR006103">
    <property type="entry name" value="Glyco_hydro_2_cat"/>
</dbReference>
<dbReference type="Pfam" id="PF00703">
    <property type="entry name" value="Glyco_hydro_2"/>
    <property type="match status" value="1"/>
</dbReference>
<dbReference type="InterPro" id="IPR051913">
    <property type="entry name" value="GH2_Domain-Containing"/>
</dbReference>
<evidence type="ECO:0000259" key="5">
    <source>
        <dbReference type="Pfam" id="PF00703"/>
    </source>
</evidence>
<evidence type="ECO:0000313" key="9">
    <source>
        <dbReference type="Proteomes" id="UP001305815"/>
    </source>
</evidence>
<dbReference type="Gene3D" id="2.60.40.10">
    <property type="entry name" value="Immunoglobulins"/>
    <property type="match status" value="1"/>
</dbReference>
<dbReference type="InterPro" id="IPR008979">
    <property type="entry name" value="Galactose-bd-like_sf"/>
</dbReference>
<keyword evidence="3 4" id="KW-0326">Glycosidase</keyword>
<comment type="similarity">
    <text evidence="1 4">Belongs to the glycosyl hydrolase 2 family.</text>
</comment>
<evidence type="ECO:0000256" key="1">
    <source>
        <dbReference type="ARBA" id="ARBA00007401"/>
    </source>
</evidence>
<dbReference type="PANTHER" id="PTHR42732:SF1">
    <property type="entry name" value="BETA-MANNOSIDASE"/>
    <property type="match status" value="1"/>
</dbReference>
<reference evidence="9" key="1">
    <citation type="journal article" date="2023" name="Int. J. Syst. Evol. Microbiol.">
        <title>Claveliimonas bilis gen. nov., sp. nov., deoxycholic acid-producing bacteria isolated from human faeces, and reclassification of Sellimonas monacensis Zenner et al. 2021 as Claveliimonas monacensis comb. nov.</title>
        <authorList>
            <person name="Hisatomi A."/>
            <person name="Kastawa N.W.E.P.G."/>
            <person name="Song I."/>
            <person name="Ohkuma M."/>
            <person name="Fukiya S."/>
            <person name="Sakamoto M."/>
        </authorList>
    </citation>
    <scope>NUCLEOTIDE SEQUENCE [LARGE SCALE GENOMIC DNA]</scope>
    <source>
        <strain evidence="9">12BBH14</strain>
    </source>
</reference>
<dbReference type="Pfam" id="PF02837">
    <property type="entry name" value="Glyco_hydro_2_N"/>
    <property type="match status" value="1"/>
</dbReference>
<evidence type="ECO:0000256" key="2">
    <source>
        <dbReference type="ARBA" id="ARBA00022801"/>
    </source>
</evidence>
<dbReference type="SUPFAM" id="SSF49303">
    <property type="entry name" value="beta-Galactosidase/glucuronidase domain"/>
    <property type="match status" value="1"/>
</dbReference>
<name>A0ABM8I5X0_9FIRM</name>
<dbReference type="SUPFAM" id="SSF49785">
    <property type="entry name" value="Galactose-binding domain-like"/>
    <property type="match status" value="1"/>
</dbReference>
<dbReference type="PRINTS" id="PR00132">
    <property type="entry name" value="GLHYDRLASE2"/>
</dbReference>
<dbReference type="InterPro" id="IPR006104">
    <property type="entry name" value="Glyco_hydro_2_N"/>
</dbReference>
<dbReference type="InterPro" id="IPR013783">
    <property type="entry name" value="Ig-like_fold"/>
</dbReference>
<keyword evidence="9" id="KW-1185">Reference proteome</keyword>
<evidence type="ECO:0000313" key="8">
    <source>
        <dbReference type="EMBL" id="BDZ76423.1"/>
    </source>
</evidence>
<evidence type="ECO:0008006" key="10">
    <source>
        <dbReference type="Google" id="ProtNLM"/>
    </source>
</evidence>
<dbReference type="InterPro" id="IPR036156">
    <property type="entry name" value="Beta-gal/glucu_dom_sf"/>
</dbReference>
<dbReference type="InterPro" id="IPR006101">
    <property type="entry name" value="Glyco_hydro_2"/>
</dbReference>
<dbReference type="Pfam" id="PF02836">
    <property type="entry name" value="Glyco_hydro_2_C"/>
    <property type="match status" value="1"/>
</dbReference>
<dbReference type="RefSeq" id="WP_316266203.1">
    <property type="nucleotide sequence ID" value="NZ_AP027742.1"/>
</dbReference>
<protein>
    <recommendedName>
        <fullName evidence="10">Beta-galactosidase</fullName>
    </recommendedName>
</protein>
<sequence length="803" mass="92504">MRYPINNEWYFTEHYRGSLNSMPSERLEELEKIRVPHTVKHLPARYLDEKEYQMISGYVKELNIPAEWSGKSVVLVMEGAAHQAELYCNGQSVGIHSCGYTAFKADLSSFLKYGAVNRIVVRLDSRESLDIPPFGYVIDYLTYGGIYRPVYLDVREKIHFKDVFVQADDKKHARIQVEAEVTDNCTIRAWVMNSQGEIFARMEEQKFQENFHMHVPRAGLWDTEHPQLYILHLEILKYGQVMDSEEVRFGFRSIEMKTDGCYLNGSRIEIRGLNRHQSWPYFGYAAPRRAQRLDAEILKYELGCNAVRTSHYPQSHDFIDRCDELGLLVFTEIPGWQHIGGIQWKTQAVKNTEEMVRQYRNHPSIFMWGVRINESQDDDAFYQETNETAHRLDPTRPTGGVRAIKNSHLLEDVYTYNDFVHNGKNQGCEPRNAVTENAEKAYLISEFNGHMFPTKSWDSEAHRREHAIRHARVLNAAAAGENISGCFGWCMFDYNTHKEFGSGDRICYHGVLDMFRNPKLAAAVYASQQDAKPVLEISSTMNIGEQPGGYIGGVVVLTNGDSVRLYKNNELIRQYFPAPSYGHLMHPPIVITDFVGESLEKKEGFDEKTADLIKQWLKWKESNPKDPFPFKMRMAYARLKWFKGIGEKKMQELFDKYMGGWGDETTVWRFEAIQGDRVIKTVTVSPAEKLHLEIKADMKIFDGADICQMYEDETWDMVTLRIRALDQNENLAPYCNDVLHFEAEGAVCINGPSSIAMEGGMAGCYVCTKGEEGEGKLHIYRGEQKVETRIFQVKLCKREEEHP</sequence>
<evidence type="ECO:0000259" key="6">
    <source>
        <dbReference type="Pfam" id="PF02836"/>
    </source>
</evidence>
<feature type="domain" description="Glycoside hydrolase family 2 catalytic" evidence="6">
    <location>
        <begin position="255"/>
        <end position="453"/>
    </location>
</feature>
<feature type="domain" description="Glycoside hydrolase family 2 immunoglobulin-like beta-sandwich" evidence="5">
    <location>
        <begin position="159"/>
        <end position="252"/>
    </location>
</feature>
<dbReference type="Proteomes" id="UP001305815">
    <property type="component" value="Chromosome"/>
</dbReference>
<dbReference type="InterPro" id="IPR006102">
    <property type="entry name" value="Ig-like_GH2"/>
</dbReference>
<dbReference type="InterPro" id="IPR023230">
    <property type="entry name" value="Glyco_hydro_2_CS"/>
</dbReference>
<dbReference type="Gene3D" id="3.20.20.80">
    <property type="entry name" value="Glycosidases"/>
    <property type="match status" value="1"/>
</dbReference>